<dbReference type="EMBL" id="QGKX02001621">
    <property type="protein sequence ID" value="KAF3504738.1"/>
    <property type="molecule type" value="Genomic_DNA"/>
</dbReference>
<dbReference type="Proteomes" id="UP000712600">
    <property type="component" value="Unassembled WGS sequence"/>
</dbReference>
<reference evidence="2" key="1">
    <citation type="submission" date="2019-12" db="EMBL/GenBank/DDBJ databases">
        <title>Genome sequencing and annotation of Brassica cretica.</title>
        <authorList>
            <person name="Studholme D.J."/>
            <person name="Sarris P."/>
        </authorList>
    </citation>
    <scope>NUCLEOTIDE SEQUENCE</scope>
    <source>
        <strain evidence="2">PFS-109/04</strain>
        <tissue evidence="2">Leaf</tissue>
    </source>
</reference>
<feature type="region of interest" description="Disordered" evidence="1">
    <location>
        <begin position="88"/>
        <end position="119"/>
    </location>
</feature>
<evidence type="ECO:0000313" key="3">
    <source>
        <dbReference type="Proteomes" id="UP000712600"/>
    </source>
</evidence>
<accession>A0A8S9NTF8</accession>
<protein>
    <submittedName>
        <fullName evidence="2">Uncharacterized protein</fullName>
    </submittedName>
</protein>
<dbReference type="AlphaFoldDB" id="A0A8S9NTF8"/>
<proteinExistence type="predicted"/>
<name>A0A8S9NTF8_BRACR</name>
<comment type="caution">
    <text evidence="2">The sequence shown here is derived from an EMBL/GenBank/DDBJ whole genome shotgun (WGS) entry which is preliminary data.</text>
</comment>
<sequence length="119" mass="13016">MALVGTWPNKHIALGARSSVVGRSHLLGGTWLEQMVDLSIYCSEHDVSRPVEEEGLLGVKFRLGGCGVDDLWSWTSWTPFFRINHSAWKPEAGGRDPDPGAGNRDLEAGTWKPEAGEIS</sequence>
<organism evidence="2 3">
    <name type="scientific">Brassica cretica</name>
    <name type="common">Mustard</name>
    <dbReference type="NCBI Taxonomy" id="69181"/>
    <lineage>
        <taxon>Eukaryota</taxon>
        <taxon>Viridiplantae</taxon>
        <taxon>Streptophyta</taxon>
        <taxon>Embryophyta</taxon>
        <taxon>Tracheophyta</taxon>
        <taxon>Spermatophyta</taxon>
        <taxon>Magnoliopsida</taxon>
        <taxon>eudicotyledons</taxon>
        <taxon>Gunneridae</taxon>
        <taxon>Pentapetalae</taxon>
        <taxon>rosids</taxon>
        <taxon>malvids</taxon>
        <taxon>Brassicales</taxon>
        <taxon>Brassicaceae</taxon>
        <taxon>Brassiceae</taxon>
        <taxon>Brassica</taxon>
    </lineage>
</organism>
<gene>
    <name evidence="2" type="ORF">F2Q69_00043366</name>
</gene>
<evidence type="ECO:0000313" key="2">
    <source>
        <dbReference type="EMBL" id="KAF3504738.1"/>
    </source>
</evidence>
<evidence type="ECO:0000256" key="1">
    <source>
        <dbReference type="SAM" id="MobiDB-lite"/>
    </source>
</evidence>